<proteinExistence type="predicted"/>
<dbReference type="Proteomes" id="UP001596523">
    <property type="component" value="Unassembled WGS sequence"/>
</dbReference>
<feature type="transmembrane region" description="Helical" evidence="1">
    <location>
        <begin position="152"/>
        <end position="174"/>
    </location>
</feature>
<feature type="transmembrane region" description="Helical" evidence="1">
    <location>
        <begin position="78"/>
        <end position="97"/>
    </location>
</feature>
<dbReference type="RefSeq" id="WP_381833238.1">
    <property type="nucleotide sequence ID" value="NZ_JBHTCF010000010.1"/>
</dbReference>
<reference evidence="3" key="1">
    <citation type="journal article" date="2019" name="Int. J. Syst. Evol. Microbiol.">
        <title>The Global Catalogue of Microorganisms (GCM) 10K type strain sequencing project: providing services to taxonomists for standard genome sequencing and annotation.</title>
        <authorList>
            <consortium name="The Broad Institute Genomics Platform"/>
            <consortium name="The Broad Institute Genome Sequencing Center for Infectious Disease"/>
            <person name="Wu L."/>
            <person name="Ma J."/>
        </authorList>
    </citation>
    <scope>NUCLEOTIDE SEQUENCE [LARGE SCALE GENOMIC DNA]</scope>
    <source>
        <strain evidence="3">SYNS20</strain>
    </source>
</reference>
<protein>
    <submittedName>
        <fullName evidence="2">Uncharacterized protein</fullName>
    </submittedName>
</protein>
<evidence type="ECO:0000313" key="3">
    <source>
        <dbReference type="Proteomes" id="UP001596523"/>
    </source>
</evidence>
<feature type="transmembrane region" description="Helical" evidence="1">
    <location>
        <begin position="109"/>
        <end position="132"/>
    </location>
</feature>
<gene>
    <name evidence="2" type="ORF">ACFQVC_22715</name>
</gene>
<keyword evidence="3" id="KW-1185">Reference proteome</keyword>
<name>A0ABW2JNW3_9ACTN</name>
<accession>A0ABW2JNW3</accession>
<keyword evidence="1" id="KW-0472">Membrane</keyword>
<organism evidence="2 3">
    <name type="scientific">Streptomyces monticola</name>
    <dbReference type="NCBI Taxonomy" id="2666263"/>
    <lineage>
        <taxon>Bacteria</taxon>
        <taxon>Bacillati</taxon>
        <taxon>Actinomycetota</taxon>
        <taxon>Actinomycetes</taxon>
        <taxon>Kitasatosporales</taxon>
        <taxon>Streptomycetaceae</taxon>
        <taxon>Streptomyces</taxon>
    </lineage>
</organism>
<keyword evidence="1" id="KW-0812">Transmembrane</keyword>
<keyword evidence="1" id="KW-1133">Transmembrane helix</keyword>
<feature type="transmembrane region" description="Helical" evidence="1">
    <location>
        <begin position="12"/>
        <end position="32"/>
    </location>
</feature>
<comment type="caution">
    <text evidence="2">The sequence shown here is derived from an EMBL/GenBank/DDBJ whole genome shotgun (WGS) entry which is preliminary data.</text>
</comment>
<sequence length="279" mass="28506">MSVRSHPPFPYLVGVTVPVAGAVGLTVVLTSAHRGSSAWLIWSCAAVALAAASGAAFVHGLRRWAELARLGEVPPRVAVGPLVLVYAVSAVVLVLALRGDVAGAWRALVLIVLAALGLAPGAATIIGVGHVVRVRADVASASPGHQLGTLIAAGRLLQSLLTVMGGIIALLVIAEATGQRMTQQSSIETTLVFGAGNSALVAVVYSPTAAKLRQRGRELVDLCHPLGTLAPDELADALDKRARLETALGVDRTAFSDIQSNLVVVGPLLAGAASVFLSR</sequence>
<dbReference type="EMBL" id="JBHTCF010000010">
    <property type="protein sequence ID" value="MFC7307030.1"/>
    <property type="molecule type" value="Genomic_DNA"/>
</dbReference>
<feature type="transmembrane region" description="Helical" evidence="1">
    <location>
        <begin position="39"/>
        <end position="58"/>
    </location>
</feature>
<evidence type="ECO:0000256" key="1">
    <source>
        <dbReference type="SAM" id="Phobius"/>
    </source>
</evidence>
<evidence type="ECO:0000313" key="2">
    <source>
        <dbReference type="EMBL" id="MFC7307030.1"/>
    </source>
</evidence>